<dbReference type="Pfam" id="PF00924">
    <property type="entry name" value="MS_channel_2nd"/>
    <property type="match status" value="1"/>
</dbReference>
<evidence type="ECO:0000313" key="11">
    <source>
        <dbReference type="Proteomes" id="UP000288805"/>
    </source>
</evidence>
<dbReference type="FunFam" id="2.30.30.60:FF:000003">
    <property type="entry name" value="Predicted mechanosensitive ion channel"/>
    <property type="match status" value="1"/>
</dbReference>
<dbReference type="EMBL" id="QGNW01000795">
    <property type="protein sequence ID" value="RVW61956.1"/>
    <property type="molecule type" value="Genomic_DNA"/>
</dbReference>
<dbReference type="GO" id="GO:0008381">
    <property type="term" value="F:mechanosensitive monoatomic ion channel activity"/>
    <property type="evidence" value="ECO:0007669"/>
    <property type="project" value="UniProtKB-ARBA"/>
</dbReference>
<evidence type="ECO:0000256" key="2">
    <source>
        <dbReference type="ARBA" id="ARBA00008017"/>
    </source>
</evidence>
<evidence type="ECO:0000256" key="4">
    <source>
        <dbReference type="ARBA" id="ARBA00022692"/>
    </source>
</evidence>
<dbReference type="SUPFAM" id="SSF50182">
    <property type="entry name" value="Sm-like ribonucleoproteins"/>
    <property type="match status" value="1"/>
</dbReference>
<feature type="domain" description="Mechanosensitive ion channel MscS" evidence="9">
    <location>
        <begin position="102"/>
        <end position="167"/>
    </location>
</feature>
<proteinExistence type="inferred from homology"/>
<dbReference type="InterPro" id="IPR006685">
    <property type="entry name" value="MscS_channel_2nd"/>
</dbReference>
<name>A0A438FPR8_VITVI</name>
<dbReference type="PANTHER" id="PTHR31618:SF26">
    <property type="entry name" value="MECHANOSENSITIVE ION CHANNEL PROTEIN"/>
    <property type="match status" value="1"/>
</dbReference>
<dbReference type="AlphaFoldDB" id="A0A438FPR8"/>
<evidence type="ECO:0000313" key="10">
    <source>
        <dbReference type="EMBL" id="RVW61956.1"/>
    </source>
</evidence>
<keyword evidence="6" id="KW-0406">Ion transport</keyword>
<protein>
    <submittedName>
        <fullName evidence="10">Mechanosensitive ion channel protein 10</fullName>
    </submittedName>
</protein>
<comment type="subcellular location">
    <subcellularLocation>
        <location evidence="1">Membrane</location>
        <topology evidence="1">Multi-pass membrane protein</topology>
    </subcellularLocation>
</comment>
<dbReference type="GO" id="GO:0050982">
    <property type="term" value="P:detection of mechanical stimulus"/>
    <property type="evidence" value="ECO:0007669"/>
    <property type="project" value="UniProtKB-ARBA"/>
</dbReference>
<evidence type="ECO:0000256" key="7">
    <source>
        <dbReference type="ARBA" id="ARBA00023136"/>
    </source>
</evidence>
<organism evidence="10 11">
    <name type="scientific">Vitis vinifera</name>
    <name type="common">Grape</name>
    <dbReference type="NCBI Taxonomy" id="29760"/>
    <lineage>
        <taxon>Eukaryota</taxon>
        <taxon>Viridiplantae</taxon>
        <taxon>Streptophyta</taxon>
        <taxon>Embryophyta</taxon>
        <taxon>Tracheophyta</taxon>
        <taxon>Spermatophyta</taxon>
        <taxon>Magnoliopsida</taxon>
        <taxon>eudicotyledons</taxon>
        <taxon>Gunneridae</taxon>
        <taxon>Pentapetalae</taxon>
        <taxon>rosids</taxon>
        <taxon>Vitales</taxon>
        <taxon>Vitaceae</taxon>
        <taxon>Viteae</taxon>
        <taxon>Vitis</taxon>
    </lineage>
</organism>
<evidence type="ECO:0000256" key="6">
    <source>
        <dbReference type="ARBA" id="ARBA00023065"/>
    </source>
</evidence>
<keyword evidence="4" id="KW-0812">Transmembrane</keyword>
<dbReference type="InterPro" id="IPR023408">
    <property type="entry name" value="MscS_beta-dom_sf"/>
</dbReference>
<dbReference type="GO" id="GO:0005886">
    <property type="term" value="C:plasma membrane"/>
    <property type="evidence" value="ECO:0007669"/>
    <property type="project" value="UniProtKB-ARBA"/>
</dbReference>
<evidence type="ECO:0000256" key="3">
    <source>
        <dbReference type="ARBA" id="ARBA00022448"/>
    </source>
</evidence>
<dbReference type="PANTHER" id="PTHR31618">
    <property type="entry name" value="MECHANOSENSITIVE ION CHANNEL PROTEIN 5"/>
    <property type="match status" value="1"/>
</dbReference>
<dbReference type="InterPro" id="IPR010920">
    <property type="entry name" value="LSM_dom_sf"/>
</dbReference>
<gene>
    <name evidence="10" type="primary">MSL10_1</name>
    <name evidence="10" type="ORF">CK203_066218</name>
</gene>
<dbReference type="Gene3D" id="2.30.30.60">
    <property type="match status" value="1"/>
</dbReference>
<dbReference type="InterPro" id="IPR016688">
    <property type="entry name" value="MscS-like_plants/fungi"/>
</dbReference>
<keyword evidence="7" id="KW-0472">Membrane</keyword>
<comment type="caution">
    <text evidence="10">The sequence shown here is derived from an EMBL/GenBank/DDBJ whole genome shotgun (WGS) entry which is preliminary data.</text>
</comment>
<accession>A0A438FPR8</accession>
<comment type="similarity">
    <text evidence="2">Belongs to the MscS (TC 1.A.23) family.</text>
</comment>
<evidence type="ECO:0000256" key="8">
    <source>
        <dbReference type="ARBA" id="ARBA00023303"/>
    </source>
</evidence>
<sequence length="281" mass="32236">MRFIEEEDLLRFLTSDEVCTILPLLKGLLRPQGSPSLLSEIGCPPTSQDSECNCDSSNSSGISSGNGLGNQQSHTCGYFPAAPRGFCLPKQLQNRLRIHHFVFVMHPFDVGDRCVIDGVRSVWFSWCVQMIVEEMNILSTVFLRFDSEKIYFPNSVLLTKPISNFRRSPDMADMIDFVIDFSTPLDTINNLKKAIQTYIEGKPKYWNQKHSVIVKEIENMNKLKMCLCVTHTMNHQNFGEKNLRKTELLFELKRIFESLGIKYHLLPQEVHLTQVNMPMQA</sequence>
<reference evidence="10 11" key="1">
    <citation type="journal article" date="2018" name="PLoS Genet.">
        <title>Population sequencing reveals clonal diversity and ancestral inbreeding in the grapevine cultivar Chardonnay.</title>
        <authorList>
            <person name="Roach M.J."/>
            <person name="Johnson D.L."/>
            <person name="Bohlmann J."/>
            <person name="van Vuuren H.J."/>
            <person name="Jones S.J."/>
            <person name="Pretorius I.S."/>
            <person name="Schmidt S.A."/>
            <person name="Borneman A.R."/>
        </authorList>
    </citation>
    <scope>NUCLEOTIDE SEQUENCE [LARGE SCALE GENOMIC DNA]</scope>
    <source>
        <strain evidence="11">cv. Chardonnay</strain>
        <tissue evidence="10">Leaf</tissue>
    </source>
</reference>
<dbReference type="Proteomes" id="UP000288805">
    <property type="component" value="Unassembled WGS sequence"/>
</dbReference>
<keyword evidence="5" id="KW-1133">Transmembrane helix</keyword>
<keyword evidence="3" id="KW-0813">Transport</keyword>
<evidence type="ECO:0000256" key="5">
    <source>
        <dbReference type="ARBA" id="ARBA00022989"/>
    </source>
</evidence>
<keyword evidence="8" id="KW-0407">Ion channel</keyword>
<evidence type="ECO:0000256" key="1">
    <source>
        <dbReference type="ARBA" id="ARBA00004141"/>
    </source>
</evidence>
<evidence type="ECO:0000259" key="9">
    <source>
        <dbReference type="Pfam" id="PF00924"/>
    </source>
</evidence>